<keyword evidence="1" id="KW-1133">Transmembrane helix</keyword>
<dbReference type="OrthoDB" id="6506477at2"/>
<sequence length="41" mass="4756">MKKVFELIMWTLFFSTLGGVGLTSGFYAWLGWVTWLREVLA</sequence>
<dbReference type="RefSeq" id="WP_049612484.1">
    <property type="nucleotide sequence ID" value="NZ_CAWMMU010000092.1"/>
</dbReference>
<reference evidence="2" key="3">
    <citation type="submission" date="2015-03" db="EMBL/GenBank/DDBJ databases">
        <authorList>
            <person name="Murphy D."/>
        </authorList>
    </citation>
    <scope>NUCLEOTIDE SEQUENCE [LARGE SCALE GENOMIC DNA]</scope>
    <source>
        <strain evidence="2">A125KOH2</strain>
    </source>
</reference>
<keyword evidence="1" id="KW-0812">Transmembrane</keyword>
<feature type="transmembrane region" description="Helical" evidence="1">
    <location>
        <begin position="7"/>
        <end position="30"/>
    </location>
</feature>
<protein>
    <submittedName>
        <fullName evidence="2">Uncharacterized protein</fullName>
    </submittedName>
</protein>
<evidence type="ECO:0000313" key="5">
    <source>
        <dbReference type="Proteomes" id="UP000045840"/>
    </source>
</evidence>
<organism evidence="2 5">
    <name type="scientific">Yersinia pekkanenii</name>
    <dbReference type="NCBI Taxonomy" id="1288385"/>
    <lineage>
        <taxon>Bacteria</taxon>
        <taxon>Pseudomonadati</taxon>
        <taxon>Pseudomonadota</taxon>
        <taxon>Gammaproteobacteria</taxon>
        <taxon>Enterobacterales</taxon>
        <taxon>Yersiniaceae</taxon>
        <taxon>Yersinia</taxon>
    </lineage>
</organism>
<dbReference type="EMBL" id="CQAZ01000014">
    <property type="protein sequence ID" value="CNH67761.1"/>
    <property type="molecule type" value="Genomic_DNA"/>
</dbReference>
<dbReference type="AlphaFoldDB" id="A0A0T9PIT5"/>
<evidence type="ECO:0000256" key="1">
    <source>
        <dbReference type="SAM" id="Phobius"/>
    </source>
</evidence>
<evidence type="ECO:0000313" key="3">
    <source>
        <dbReference type="EMBL" id="CRY69697.1"/>
    </source>
</evidence>
<dbReference type="EMBL" id="CWJL01000092">
    <property type="protein sequence ID" value="CRY69697.1"/>
    <property type="molecule type" value="Genomic_DNA"/>
</dbReference>
<dbReference type="STRING" id="1288385.ERS137968_04853"/>
<reference evidence="3 4" key="1">
    <citation type="submission" date="2015-03" db="EMBL/GenBank/DDBJ databases">
        <authorList>
            <consortium name="Pathogen Informatics"/>
            <person name="Murphy D."/>
        </authorList>
    </citation>
    <scope>NUCLEOTIDE SEQUENCE [LARGE SCALE GENOMIC DNA]</scope>
    <source>
        <strain evidence="3">Type strain: CIP110230</strain>
        <strain evidence="4">type strain: CIP110230</strain>
    </source>
</reference>
<keyword evidence="4" id="KW-1185">Reference proteome</keyword>
<reference evidence="5" key="2">
    <citation type="submission" date="2015-03" db="EMBL/GenBank/DDBJ databases">
        <authorList>
            <consortium name="Pathogen Informatics"/>
        </authorList>
    </citation>
    <scope>NUCLEOTIDE SEQUENCE [LARGE SCALE GENOMIC DNA]</scope>
    <source>
        <strain evidence="5">A125KOH2</strain>
    </source>
</reference>
<evidence type="ECO:0000313" key="4">
    <source>
        <dbReference type="Proteomes" id="UP000044625"/>
    </source>
</evidence>
<dbReference type="Proteomes" id="UP000045840">
    <property type="component" value="Unassembled WGS sequence"/>
</dbReference>
<gene>
    <name evidence="2" type="ORF">ERS008529_01823</name>
    <name evidence="3" type="ORF">ERS137968_04853</name>
</gene>
<accession>A0A0T9PIT5</accession>
<proteinExistence type="predicted"/>
<dbReference type="Proteomes" id="UP000044625">
    <property type="component" value="Unassembled WGS sequence"/>
</dbReference>
<keyword evidence="1" id="KW-0472">Membrane</keyword>
<evidence type="ECO:0000313" key="2">
    <source>
        <dbReference type="EMBL" id="CNH67761.1"/>
    </source>
</evidence>
<name>A0A0T9PIT5_9GAMM</name>